<dbReference type="GO" id="GO:0004842">
    <property type="term" value="F:ubiquitin-protein transferase activity"/>
    <property type="evidence" value="ECO:0007669"/>
    <property type="project" value="TreeGrafter"/>
</dbReference>
<dbReference type="InterPro" id="IPR001660">
    <property type="entry name" value="SAM"/>
</dbReference>
<name>A0A1R2D181_9CILI</name>
<evidence type="ECO:0000313" key="11">
    <source>
        <dbReference type="Proteomes" id="UP000187209"/>
    </source>
</evidence>
<dbReference type="Pfam" id="PF13637">
    <property type="entry name" value="Ank_4"/>
    <property type="match status" value="1"/>
</dbReference>
<sequence>MANPHISIDLHTACRMGDLSSIKQAHQSCPLKINEKDSGLGWCPLYRTVICGHFEATEYLLKQGADPNIPNNLGETPLHQAADNSLYAMAELLLKNKADPNYQQNDGDSPLHHAAFRGDLKMVELILKNGGDSNLHNYMFGRTPLHYAVDCGHADCVKSMLQYGADSSLRDKQGKNAMDLCTSTEVSNILRQFTRISLESLGIPSPIGEVTTYIVSDNGENDKNVEGKAQALKCSLVSPVAEKSSMTYQLYPIYNWLEKYRLEDYYELLVEAGYDDIKVMISQMNGPMPISDRDLKDIGIVKPGHRRYMVIKLEEEAGLSNEINLKKHIREKSVGIFQCCNTSNGTRNYASPELLEWLESLELGHLFGFFNEAGYDTYDLLLDVQNSLHPLTSKQLESEIKISNLKDRIKILNRLEHDINLYYQDGEQNKIHFDEPRKIVCETCCVF</sequence>
<feature type="repeat" description="ANK" evidence="8">
    <location>
        <begin position="73"/>
        <end position="105"/>
    </location>
</feature>
<dbReference type="InterPro" id="IPR013761">
    <property type="entry name" value="SAM/pointed_sf"/>
</dbReference>
<dbReference type="Gene3D" id="1.25.40.20">
    <property type="entry name" value="Ankyrin repeat-containing domain"/>
    <property type="match status" value="2"/>
</dbReference>
<evidence type="ECO:0000256" key="6">
    <source>
        <dbReference type="ARBA" id="ARBA00024347"/>
    </source>
</evidence>
<dbReference type="PROSITE" id="PS50105">
    <property type="entry name" value="SAM_DOMAIN"/>
    <property type="match status" value="1"/>
</dbReference>
<keyword evidence="11" id="KW-1185">Reference proteome</keyword>
<protein>
    <recommendedName>
        <fullName evidence="1">NAD(+) ADP-ribosyltransferase</fullName>
        <ecNumber evidence="1">2.4.2.30</ecNumber>
    </recommendedName>
</protein>
<dbReference type="PANTHER" id="PTHR24171">
    <property type="entry name" value="ANKYRIN REPEAT DOMAIN-CONTAINING PROTEIN 39-RELATED"/>
    <property type="match status" value="1"/>
</dbReference>
<keyword evidence="5 8" id="KW-0040">ANK repeat</keyword>
<evidence type="ECO:0000256" key="4">
    <source>
        <dbReference type="ARBA" id="ARBA00022737"/>
    </source>
</evidence>
<dbReference type="Pfam" id="PF12796">
    <property type="entry name" value="Ank_2"/>
    <property type="match status" value="1"/>
</dbReference>
<reference evidence="10 11" key="1">
    <citation type="submission" date="2016-11" db="EMBL/GenBank/DDBJ databases">
        <title>The macronuclear genome of Stentor coeruleus: a giant cell with tiny introns.</title>
        <authorList>
            <person name="Slabodnick M."/>
            <person name="Ruby J.G."/>
            <person name="Reiff S.B."/>
            <person name="Swart E.C."/>
            <person name="Gosai S."/>
            <person name="Prabakaran S."/>
            <person name="Witkowska E."/>
            <person name="Larue G.E."/>
            <person name="Fisher S."/>
            <person name="Freeman R.M."/>
            <person name="Gunawardena J."/>
            <person name="Chu W."/>
            <person name="Stover N.A."/>
            <person name="Gregory B.D."/>
            <person name="Nowacki M."/>
            <person name="Derisi J."/>
            <person name="Roy S.W."/>
            <person name="Marshall W.F."/>
            <person name="Sood P."/>
        </authorList>
    </citation>
    <scope>NUCLEOTIDE SEQUENCE [LARGE SCALE GENOMIC DNA]</scope>
    <source>
        <strain evidence="10">WM001</strain>
    </source>
</reference>
<dbReference type="PROSITE" id="PS50088">
    <property type="entry name" value="ANK_REPEAT"/>
    <property type="match status" value="4"/>
</dbReference>
<dbReference type="InterPro" id="IPR002110">
    <property type="entry name" value="Ankyrin_rpt"/>
</dbReference>
<feature type="repeat" description="ANK" evidence="8">
    <location>
        <begin position="106"/>
        <end position="138"/>
    </location>
</feature>
<dbReference type="GO" id="GO:0003950">
    <property type="term" value="F:NAD+ poly-ADP-ribosyltransferase activity"/>
    <property type="evidence" value="ECO:0007669"/>
    <property type="project" value="UniProtKB-EC"/>
</dbReference>
<evidence type="ECO:0000256" key="7">
    <source>
        <dbReference type="ARBA" id="ARBA00033987"/>
    </source>
</evidence>
<organism evidence="10 11">
    <name type="scientific">Stentor coeruleus</name>
    <dbReference type="NCBI Taxonomy" id="5963"/>
    <lineage>
        <taxon>Eukaryota</taxon>
        <taxon>Sar</taxon>
        <taxon>Alveolata</taxon>
        <taxon>Ciliophora</taxon>
        <taxon>Postciliodesmatophora</taxon>
        <taxon>Heterotrichea</taxon>
        <taxon>Heterotrichida</taxon>
        <taxon>Stentoridae</taxon>
        <taxon>Stentor</taxon>
    </lineage>
</organism>
<dbReference type="EC" id="2.4.2.30" evidence="1"/>
<comment type="similarity">
    <text evidence="6">Belongs to the ARTD/PARP family.</text>
</comment>
<dbReference type="PROSITE" id="PS50297">
    <property type="entry name" value="ANK_REP_REGION"/>
    <property type="match status" value="4"/>
</dbReference>
<evidence type="ECO:0000256" key="5">
    <source>
        <dbReference type="ARBA" id="ARBA00023043"/>
    </source>
</evidence>
<keyword evidence="3" id="KW-0808">Transferase</keyword>
<dbReference type="Gene3D" id="1.10.150.50">
    <property type="entry name" value="Transcription Factor, Ets-1"/>
    <property type="match status" value="2"/>
</dbReference>
<dbReference type="Pfam" id="PF00536">
    <property type="entry name" value="SAM_1"/>
    <property type="match status" value="1"/>
</dbReference>
<feature type="domain" description="SAM" evidence="9">
    <location>
        <begin position="248"/>
        <end position="314"/>
    </location>
</feature>
<proteinExistence type="inferred from homology"/>
<dbReference type="SUPFAM" id="SSF47769">
    <property type="entry name" value="SAM/Pointed domain"/>
    <property type="match status" value="2"/>
</dbReference>
<comment type="catalytic activity">
    <reaction evidence="7">
        <text>NAD(+) + (ADP-D-ribosyl)n-acceptor = nicotinamide + (ADP-D-ribosyl)n+1-acceptor + H(+).</text>
        <dbReference type="EC" id="2.4.2.30"/>
    </reaction>
</comment>
<dbReference type="SMART" id="SM00248">
    <property type="entry name" value="ANK"/>
    <property type="match status" value="5"/>
</dbReference>
<dbReference type="SUPFAM" id="SSF48403">
    <property type="entry name" value="Ankyrin repeat"/>
    <property type="match status" value="1"/>
</dbReference>
<dbReference type="SMART" id="SM00454">
    <property type="entry name" value="SAM"/>
    <property type="match status" value="2"/>
</dbReference>
<accession>A0A1R2D181</accession>
<keyword evidence="3" id="KW-0548">Nucleotidyltransferase</keyword>
<keyword evidence="4" id="KW-0677">Repeat</keyword>
<dbReference type="GO" id="GO:0085020">
    <property type="term" value="P:protein K6-linked ubiquitination"/>
    <property type="evidence" value="ECO:0007669"/>
    <property type="project" value="TreeGrafter"/>
</dbReference>
<evidence type="ECO:0000256" key="8">
    <source>
        <dbReference type="PROSITE-ProRule" id="PRU00023"/>
    </source>
</evidence>
<dbReference type="InterPro" id="IPR036770">
    <property type="entry name" value="Ankyrin_rpt-contain_sf"/>
</dbReference>
<evidence type="ECO:0000256" key="2">
    <source>
        <dbReference type="ARBA" id="ARBA00022676"/>
    </source>
</evidence>
<feature type="repeat" description="ANK" evidence="8">
    <location>
        <begin position="140"/>
        <end position="172"/>
    </location>
</feature>
<dbReference type="AlphaFoldDB" id="A0A1R2D181"/>
<feature type="repeat" description="ANK" evidence="8">
    <location>
        <begin position="40"/>
        <end position="72"/>
    </location>
</feature>
<dbReference type="EMBL" id="MPUH01000018">
    <property type="protein sequence ID" value="OMJ95002.1"/>
    <property type="molecule type" value="Genomic_DNA"/>
</dbReference>
<comment type="caution">
    <text evidence="10">The sequence shown here is derived from an EMBL/GenBank/DDBJ whole genome shotgun (WGS) entry which is preliminary data.</text>
</comment>
<keyword evidence="2" id="KW-0328">Glycosyltransferase</keyword>
<dbReference type="OrthoDB" id="299372at2759"/>
<evidence type="ECO:0000259" key="9">
    <source>
        <dbReference type="PROSITE" id="PS50105"/>
    </source>
</evidence>
<gene>
    <name evidence="10" type="ORF">SteCoe_1695</name>
</gene>
<evidence type="ECO:0000313" key="10">
    <source>
        <dbReference type="EMBL" id="OMJ95002.1"/>
    </source>
</evidence>
<dbReference type="Proteomes" id="UP000187209">
    <property type="component" value="Unassembled WGS sequence"/>
</dbReference>
<dbReference type="GO" id="GO:0016779">
    <property type="term" value="F:nucleotidyltransferase activity"/>
    <property type="evidence" value="ECO:0007669"/>
    <property type="project" value="UniProtKB-KW"/>
</dbReference>
<evidence type="ECO:0000256" key="1">
    <source>
        <dbReference type="ARBA" id="ARBA00012020"/>
    </source>
</evidence>
<dbReference type="PANTHER" id="PTHR24171:SF8">
    <property type="entry name" value="BRCA1-ASSOCIATED RING DOMAIN PROTEIN 1"/>
    <property type="match status" value="1"/>
</dbReference>
<evidence type="ECO:0000256" key="3">
    <source>
        <dbReference type="ARBA" id="ARBA00022695"/>
    </source>
</evidence>